<feature type="binding site" evidence="3">
    <location>
        <position position="34"/>
    </location>
    <ligand>
        <name>Zn(2+)</name>
        <dbReference type="ChEBI" id="CHEBI:29105"/>
        <label>1</label>
    </ligand>
</feature>
<dbReference type="CDD" id="cd00077">
    <property type="entry name" value="HDc"/>
    <property type="match status" value="1"/>
</dbReference>
<dbReference type="PROSITE" id="PS00126">
    <property type="entry name" value="PDEASE_I_1"/>
    <property type="match status" value="1"/>
</dbReference>
<dbReference type="AlphaFoldDB" id="A0ABD2PK11"/>
<dbReference type="Pfam" id="PF00233">
    <property type="entry name" value="PDEase_I"/>
    <property type="match status" value="1"/>
</dbReference>
<gene>
    <name evidence="5" type="primary">PDE7A</name>
    <name evidence="5" type="ORF">Ciccas_013656</name>
</gene>
<dbReference type="Gene3D" id="1.10.1300.10">
    <property type="entry name" value="3'5'-cyclic nucleotide phosphodiesterase, catalytic domain"/>
    <property type="match status" value="1"/>
</dbReference>
<feature type="binding site" evidence="3">
    <location>
        <position position="35"/>
    </location>
    <ligand>
        <name>Zn(2+)</name>
        <dbReference type="ChEBI" id="CHEBI:29105"/>
        <label>2</label>
    </ligand>
</feature>
<dbReference type="PROSITE" id="PS51845">
    <property type="entry name" value="PDEASE_I_2"/>
    <property type="match status" value="1"/>
</dbReference>
<keyword evidence="2" id="KW-0378">Hydrolase</keyword>
<dbReference type="InterPro" id="IPR023174">
    <property type="entry name" value="PDEase_CS"/>
</dbReference>
<keyword evidence="1 3" id="KW-0479">Metal-binding</keyword>
<dbReference type="InterPro" id="IPR023088">
    <property type="entry name" value="PDEase"/>
</dbReference>
<proteinExistence type="predicted"/>
<sequence>MSDYYVKAIIKHSIIKGLVSDLDVLTSLLAALCHDVDHPGVNQAFLEKNKSYLADLYNCESVLENHHYRFGLGILKENKILNNLKPEEWNHFKKSFKQIILSTDISRQAIYLEAFQKMTWVHSSLEYATSKLERFPAEDTIVIQQVR</sequence>
<dbReference type="EMBL" id="JBJKFK010006422">
    <property type="protein sequence ID" value="KAL3307820.1"/>
    <property type="molecule type" value="Genomic_DNA"/>
</dbReference>
<dbReference type="GO" id="GO:0016787">
    <property type="term" value="F:hydrolase activity"/>
    <property type="evidence" value="ECO:0007669"/>
    <property type="project" value="UniProtKB-KW"/>
</dbReference>
<protein>
    <submittedName>
        <fullName evidence="5">High affinity cAMP-specific 3',5'-cyclic phosphodiesterase 7A</fullName>
    </submittedName>
</protein>
<dbReference type="PANTHER" id="PTHR11347">
    <property type="entry name" value="CYCLIC NUCLEOTIDE PHOSPHODIESTERASE"/>
    <property type="match status" value="1"/>
</dbReference>
<dbReference type="InterPro" id="IPR003607">
    <property type="entry name" value="HD/PDEase_dom"/>
</dbReference>
<keyword evidence="6" id="KW-1185">Reference proteome</keyword>
<name>A0ABD2PK11_9PLAT</name>
<evidence type="ECO:0000313" key="5">
    <source>
        <dbReference type="EMBL" id="KAL3307820.1"/>
    </source>
</evidence>
<evidence type="ECO:0000256" key="2">
    <source>
        <dbReference type="ARBA" id="ARBA00022801"/>
    </source>
</evidence>
<dbReference type="InterPro" id="IPR036971">
    <property type="entry name" value="PDEase_catalytic_dom_sf"/>
</dbReference>
<dbReference type="Proteomes" id="UP001626550">
    <property type="component" value="Unassembled WGS sequence"/>
</dbReference>
<accession>A0ABD2PK11</accession>
<dbReference type="InterPro" id="IPR002073">
    <property type="entry name" value="PDEase_catalytic_dom"/>
</dbReference>
<dbReference type="SUPFAM" id="SSF109604">
    <property type="entry name" value="HD-domain/PDEase-like"/>
    <property type="match status" value="1"/>
</dbReference>
<feature type="domain" description="PDEase" evidence="4">
    <location>
        <begin position="1"/>
        <end position="147"/>
    </location>
</feature>
<evidence type="ECO:0000259" key="4">
    <source>
        <dbReference type="PROSITE" id="PS51845"/>
    </source>
</evidence>
<evidence type="ECO:0000313" key="6">
    <source>
        <dbReference type="Proteomes" id="UP001626550"/>
    </source>
</evidence>
<evidence type="ECO:0000256" key="1">
    <source>
        <dbReference type="ARBA" id="ARBA00022723"/>
    </source>
</evidence>
<organism evidence="5 6">
    <name type="scientific">Cichlidogyrus casuarinus</name>
    <dbReference type="NCBI Taxonomy" id="1844966"/>
    <lineage>
        <taxon>Eukaryota</taxon>
        <taxon>Metazoa</taxon>
        <taxon>Spiralia</taxon>
        <taxon>Lophotrochozoa</taxon>
        <taxon>Platyhelminthes</taxon>
        <taxon>Monogenea</taxon>
        <taxon>Monopisthocotylea</taxon>
        <taxon>Dactylogyridea</taxon>
        <taxon>Ancyrocephalidae</taxon>
        <taxon>Cichlidogyrus</taxon>
    </lineage>
</organism>
<dbReference type="PRINTS" id="PR00387">
    <property type="entry name" value="PDIESTERASE1"/>
</dbReference>
<comment type="caution">
    <text evidence="5">The sequence shown here is derived from an EMBL/GenBank/DDBJ whole genome shotgun (WGS) entry which is preliminary data.</text>
</comment>
<evidence type="ECO:0000256" key="3">
    <source>
        <dbReference type="PIRSR" id="PIRSR623088-3"/>
    </source>
</evidence>
<feature type="binding site" evidence="3">
    <location>
        <position position="35"/>
    </location>
    <ligand>
        <name>Zn(2+)</name>
        <dbReference type="ChEBI" id="CHEBI:29105"/>
        <label>1</label>
    </ligand>
</feature>
<dbReference type="GO" id="GO:0046872">
    <property type="term" value="F:metal ion binding"/>
    <property type="evidence" value="ECO:0007669"/>
    <property type="project" value="UniProtKB-KW"/>
</dbReference>
<reference evidence="5 6" key="1">
    <citation type="submission" date="2024-11" db="EMBL/GenBank/DDBJ databases">
        <title>Adaptive evolution of stress response genes in parasites aligns with host niche diversity.</title>
        <authorList>
            <person name="Hahn C."/>
            <person name="Resl P."/>
        </authorList>
    </citation>
    <scope>NUCLEOTIDE SEQUENCE [LARGE SCALE GENOMIC DNA]</scope>
    <source>
        <strain evidence="5">EGGRZ-B1_66</strain>
        <tissue evidence="5">Body</tissue>
    </source>
</reference>